<dbReference type="AlphaFoldDB" id="A0A0C1ZHJ5"/>
<protein>
    <recommendedName>
        <fullName evidence="4">Tetratricopeptide repeat protein</fullName>
    </recommendedName>
</protein>
<gene>
    <name evidence="2" type="ORF">DB30_03671</name>
</gene>
<evidence type="ECO:0000256" key="1">
    <source>
        <dbReference type="SAM" id="MobiDB-lite"/>
    </source>
</evidence>
<sequence>MSEFADPRTVRSITAARKACARAAGAWTSDDDDDSDDPAAEAEQLARDAVEHLEQGRWDEACECAEATATLAEDHDQGPVWREFVLLVEEAAETGRDSHS</sequence>
<evidence type="ECO:0000313" key="3">
    <source>
        <dbReference type="Proteomes" id="UP000031599"/>
    </source>
</evidence>
<name>A0A0C1ZHJ5_9BACT</name>
<evidence type="ECO:0008006" key="4">
    <source>
        <dbReference type="Google" id="ProtNLM"/>
    </source>
</evidence>
<accession>A0A0C1ZHJ5</accession>
<feature type="region of interest" description="Disordered" evidence="1">
    <location>
        <begin position="23"/>
        <end position="42"/>
    </location>
</feature>
<proteinExistence type="predicted"/>
<comment type="caution">
    <text evidence="2">The sequence shown here is derived from an EMBL/GenBank/DDBJ whole genome shotgun (WGS) entry which is preliminary data.</text>
</comment>
<reference evidence="2 3" key="1">
    <citation type="submission" date="2014-12" db="EMBL/GenBank/DDBJ databases">
        <title>Genome assembly of Enhygromyxa salina DSM 15201.</title>
        <authorList>
            <person name="Sharma G."/>
            <person name="Subramanian S."/>
        </authorList>
    </citation>
    <scope>NUCLEOTIDE SEQUENCE [LARGE SCALE GENOMIC DNA]</scope>
    <source>
        <strain evidence="2 3">DSM 15201</strain>
    </source>
</reference>
<dbReference type="RefSeq" id="WP_052548654.1">
    <property type="nucleotide sequence ID" value="NZ_JMCC02000029.1"/>
</dbReference>
<dbReference type="Proteomes" id="UP000031599">
    <property type="component" value="Unassembled WGS sequence"/>
</dbReference>
<evidence type="ECO:0000313" key="2">
    <source>
        <dbReference type="EMBL" id="KIG17074.1"/>
    </source>
</evidence>
<organism evidence="2 3">
    <name type="scientific">Enhygromyxa salina</name>
    <dbReference type="NCBI Taxonomy" id="215803"/>
    <lineage>
        <taxon>Bacteria</taxon>
        <taxon>Pseudomonadati</taxon>
        <taxon>Myxococcota</taxon>
        <taxon>Polyangia</taxon>
        <taxon>Nannocystales</taxon>
        <taxon>Nannocystaceae</taxon>
        <taxon>Enhygromyxa</taxon>
    </lineage>
</organism>
<dbReference type="EMBL" id="JMCC02000029">
    <property type="protein sequence ID" value="KIG17074.1"/>
    <property type="molecule type" value="Genomic_DNA"/>
</dbReference>
<feature type="compositionally biased region" description="Acidic residues" evidence="1">
    <location>
        <begin position="29"/>
        <end position="40"/>
    </location>
</feature>